<reference evidence="2" key="1">
    <citation type="journal article" date="2019" name="Int. J. Syst. Evol. Microbiol.">
        <title>The Global Catalogue of Microorganisms (GCM) 10K type strain sequencing project: providing services to taxonomists for standard genome sequencing and annotation.</title>
        <authorList>
            <consortium name="The Broad Institute Genomics Platform"/>
            <consortium name="The Broad Institute Genome Sequencing Center for Infectious Disease"/>
            <person name="Wu L."/>
            <person name="Ma J."/>
        </authorList>
    </citation>
    <scope>NUCLEOTIDE SEQUENCE [LARGE SCALE GENOMIC DNA]</scope>
    <source>
        <strain evidence="2">CGMCC 1.12778</strain>
    </source>
</reference>
<sequence length="89" mass="10162">MRLSELWDRLDLGPRQWLFDNPACVLVPNTVTARVQEASDRQLDVDEHGQMILCRKDLDFIREKGAGVGAAHISVDLRFFDANQPKQNN</sequence>
<protein>
    <submittedName>
        <fullName evidence="1">Uncharacterized protein</fullName>
    </submittedName>
</protein>
<accession>A0ABQ2AY33</accession>
<comment type="caution">
    <text evidence="1">The sequence shown here is derived from an EMBL/GenBank/DDBJ whole genome shotgun (WGS) entry which is preliminary data.</text>
</comment>
<organism evidence="1 2">
    <name type="scientific">Arthrobacter liuii</name>
    <dbReference type="NCBI Taxonomy" id="1476996"/>
    <lineage>
        <taxon>Bacteria</taxon>
        <taxon>Bacillati</taxon>
        <taxon>Actinomycetota</taxon>
        <taxon>Actinomycetes</taxon>
        <taxon>Micrococcales</taxon>
        <taxon>Micrococcaceae</taxon>
        <taxon>Arthrobacter</taxon>
    </lineage>
</organism>
<keyword evidence="2" id="KW-1185">Reference proteome</keyword>
<evidence type="ECO:0000313" key="2">
    <source>
        <dbReference type="Proteomes" id="UP000643279"/>
    </source>
</evidence>
<dbReference type="Proteomes" id="UP000643279">
    <property type="component" value="Unassembled WGS sequence"/>
</dbReference>
<gene>
    <name evidence="1" type="ORF">GCM10007170_42050</name>
</gene>
<proteinExistence type="predicted"/>
<name>A0ABQ2AY33_9MICC</name>
<evidence type="ECO:0000313" key="1">
    <source>
        <dbReference type="EMBL" id="GGI01794.1"/>
    </source>
</evidence>
<dbReference type="EMBL" id="BMFW01000038">
    <property type="protein sequence ID" value="GGI01794.1"/>
    <property type="molecule type" value="Genomic_DNA"/>
</dbReference>